<dbReference type="GeneID" id="70244708"/>
<dbReference type="AlphaFoldDB" id="A0AAD4PVY2"/>
<protein>
    <submittedName>
        <fullName evidence="2">Uncharacterized protein</fullName>
    </submittedName>
</protein>
<evidence type="ECO:0000256" key="1">
    <source>
        <dbReference type="SAM" id="Phobius"/>
    </source>
</evidence>
<feature type="transmembrane region" description="Helical" evidence="1">
    <location>
        <begin position="26"/>
        <end position="45"/>
    </location>
</feature>
<keyword evidence="1" id="KW-0472">Membrane</keyword>
<feature type="transmembrane region" description="Helical" evidence="1">
    <location>
        <begin position="98"/>
        <end position="119"/>
    </location>
</feature>
<organism evidence="2 3">
    <name type="scientific">Talaromyces proteolyticus</name>
    <dbReference type="NCBI Taxonomy" id="1131652"/>
    <lineage>
        <taxon>Eukaryota</taxon>
        <taxon>Fungi</taxon>
        <taxon>Dikarya</taxon>
        <taxon>Ascomycota</taxon>
        <taxon>Pezizomycotina</taxon>
        <taxon>Eurotiomycetes</taxon>
        <taxon>Eurotiomycetidae</taxon>
        <taxon>Eurotiales</taxon>
        <taxon>Trichocomaceae</taxon>
        <taxon>Talaromyces</taxon>
        <taxon>Talaromyces sect. Bacilispori</taxon>
    </lineage>
</organism>
<evidence type="ECO:0000313" key="3">
    <source>
        <dbReference type="Proteomes" id="UP001201262"/>
    </source>
</evidence>
<gene>
    <name evidence="2" type="ORF">BGW36DRAFT_362945</name>
</gene>
<reference evidence="2" key="1">
    <citation type="submission" date="2021-12" db="EMBL/GenBank/DDBJ databases">
        <title>Convergent genome expansion in fungi linked to evolution of root-endophyte symbiosis.</title>
        <authorList>
            <consortium name="DOE Joint Genome Institute"/>
            <person name="Ke Y.-H."/>
            <person name="Bonito G."/>
            <person name="Liao H.-L."/>
            <person name="Looney B."/>
            <person name="Rojas-Flechas A."/>
            <person name="Nash J."/>
            <person name="Hameed K."/>
            <person name="Schadt C."/>
            <person name="Martin F."/>
            <person name="Crous P.W."/>
            <person name="Miettinen O."/>
            <person name="Magnuson J.K."/>
            <person name="Labbe J."/>
            <person name="Jacobson D."/>
            <person name="Doktycz M.J."/>
            <person name="Veneault-Fourrey C."/>
            <person name="Kuo A."/>
            <person name="Mondo S."/>
            <person name="Calhoun S."/>
            <person name="Riley R."/>
            <person name="Ohm R."/>
            <person name="LaButti K."/>
            <person name="Andreopoulos B."/>
            <person name="Pangilinan J."/>
            <person name="Nolan M."/>
            <person name="Tritt A."/>
            <person name="Clum A."/>
            <person name="Lipzen A."/>
            <person name="Daum C."/>
            <person name="Barry K."/>
            <person name="Grigoriev I.V."/>
            <person name="Vilgalys R."/>
        </authorList>
    </citation>
    <scope>NUCLEOTIDE SEQUENCE</scope>
    <source>
        <strain evidence="2">PMI_201</strain>
    </source>
</reference>
<proteinExistence type="predicted"/>
<dbReference type="EMBL" id="JAJTJA010000011">
    <property type="protein sequence ID" value="KAH8691918.1"/>
    <property type="molecule type" value="Genomic_DNA"/>
</dbReference>
<dbReference type="RefSeq" id="XP_046067915.1">
    <property type="nucleotide sequence ID" value="XM_046214421.1"/>
</dbReference>
<sequence length="170" mass="18770">MAIFSSDKEVDFRSRLIFRRLHHSSSAILTLAVFSSAMAVGAMIFNEAQATRSSFRFVADGLLGSSTQTGIIAAATTIMMKFQCESHAPVTGMDHGGIWVPIGLLDISVIEFVVGFVLCNWDDNDHWGSQLTGFHLFILLFVIIFLTLQVWATGLEDHPKQSLKTSLYGR</sequence>
<dbReference type="Proteomes" id="UP001201262">
    <property type="component" value="Unassembled WGS sequence"/>
</dbReference>
<keyword evidence="1" id="KW-1133">Transmembrane helix</keyword>
<accession>A0AAD4PVY2</accession>
<feature type="transmembrane region" description="Helical" evidence="1">
    <location>
        <begin position="131"/>
        <end position="152"/>
    </location>
</feature>
<keyword evidence="3" id="KW-1185">Reference proteome</keyword>
<evidence type="ECO:0000313" key="2">
    <source>
        <dbReference type="EMBL" id="KAH8691918.1"/>
    </source>
</evidence>
<comment type="caution">
    <text evidence="2">The sequence shown here is derived from an EMBL/GenBank/DDBJ whole genome shotgun (WGS) entry which is preliminary data.</text>
</comment>
<name>A0AAD4PVY2_9EURO</name>
<keyword evidence="1" id="KW-0812">Transmembrane</keyword>